<reference evidence="2" key="1">
    <citation type="submission" date="2024-07" db="EMBL/GenBank/DDBJ databases">
        <title>Two chromosome-level genome assemblies of Korean endemic species Abeliophyllum distichum and Forsythia ovata (Oleaceae).</title>
        <authorList>
            <person name="Jang H."/>
        </authorList>
    </citation>
    <scope>NUCLEOTIDE SEQUENCE [LARGE SCALE GENOMIC DNA]</scope>
</reference>
<dbReference type="Proteomes" id="UP001604336">
    <property type="component" value="Unassembled WGS sequence"/>
</dbReference>
<name>A0ABD1SC11_9LAMI</name>
<accession>A0ABD1SC11</accession>
<dbReference type="AlphaFoldDB" id="A0ABD1SC11"/>
<dbReference type="GO" id="GO:0016874">
    <property type="term" value="F:ligase activity"/>
    <property type="evidence" value="ECO:0007669"/>
    <property type="project" value="UniProtKB-KW"/>
</dbReference>
<evidence type="ECO:0000313" key="2">
    <source>
        <dbReference type="Proteomes" id="UP001604336"/>
    </source>
</evidence>
<organism evidence="1 2">
    <name type="scientific">Abeliophyllum distichum</name>
    <dbReference type="NCBI Taxonomy" id="126358"/>
    <lineage>
        <taxon>Eukaryota</taxon>
        <taxon>Viridiplantae</taxon>
        <taxon>Streptophyta</taxon>
        <taxon>Embryophyta</taxon>
        <taxon>Tracheophyta</taxon>
        <taxon>Spermatophyta</taxon>
        <taxon>Magnoliopsida</taxon>
        <taxon>eudicotyledons</taxon>
        <taxon>Gunneridae</taxon>
        <taxon>Pentapetalae</taxon>
        <taxon>asterids</taxon>
        <taxon>lamiids</taxon>
        <taxon>Lamiales</taxon>
        <taxon>Oleaceae</taxon>
        <taxon>Forsythieae</taxon>
        <taxon>Abeliophyllum</taxon>
    </lineage>
</organism>
<dbReference type="InterPro" id="IPR042277">
    <property type="entry name" value="IST1-like"/>
</dbReference>
<comment type="caution">
    <text evidence="1">The sequence shown here is derived from an EMBL/GenBank/DDBJ whole genome shotgun (WGS) entry which is preliminary data.</text>
</comment>
<sequence length="252" mass="28400">MTKTRIEIIRKKRNAMQKYFRNDIADLLKNGLDINASGRAGNNVIAGVKYSNSDIYLSLNQETSVAMNRVEGVTLFKSSKLKAANEEPDQYEDEILQGKKEYHWQLESDALFRKKHNIHVSWNNIPSPLQNFVELGLRLKRDIIFGHVEIYKESGALFSLILKDGRVGLVEDVIAVIAQVAECEESWKAFKKVSWLEVLKDLLDNSTGSSYRTKENAVSALLNLINCGGEEVPIVVCGKIEMRLLDGIIDVS</sequence>
<proteinExistence type="predicted"/>
<dbReference type="EMBL" id="JBFOLK010000007">
    <property type="protein sequence ID" value="KAL2498302.1"/>
    <property type="molecule type" value="Genomic_DNA"/>
</dbReference>
<keyword evidence="1" id="KW-0436">Ligase</keyword>
<gene>
    <name evidence="1" type="ORF">Adt_23852</name>
</gene>
<evidence type="ECO:0000313" key="1">
    <source>
        <dbReference type="EMBL" id="KAL2498302.1"/>
    </source>
</evidence>
<dbReference type="Gene3D" id="1.20.1260.60">
    <property type="entry name" value="Vacuolar protein sorting-associated protein Ist1"/>
    <property type="match status" value="1"/>
</dbReference>
<protein>
    <submittedName>
        <fullName evidence="1">Ubiquitin--protein ligase</fullName>
    </submittedName>
</protein>
<keyword evidence="2" id="KW-1185">Reference proteome</keyword>